<evidence type="ECO:0000259" key="2">
    <source>
        <dbReference type="Pfam" id="PF13930"/>
    </source>
</evidence>
<dbReference type="InterPro" id="IPR044929">
    <property type="entry name" value="DNA/RNA_non-sp_Endonuclease_sf"/>
</dbReference>
<dbReference type="Proteomes" id="UP000016637">
    <property type="component" value="Unassembled WGS sequence"/>
</dbReference>
<keyword evidence="4" id="KW-1185">Reference proteome</keyword>
<dbReference type="HOGENOM" id="CLU_054350_4_1_9"/>
<protein>
    <submittedName>
        <fullName evidence="3">DNA/RNA non-specific endonuclease</fullName>
    </submittedName>
</protein>
<evidence type="ECO:0000313" key="3">
    <source>
        <dbReference type="EMBL" id="ERK56889.1"/>
    </source>
</evidence>
<dbReference type="Pfam" id="PF13930">
    <property type="entry name" value="Endonuclea_NS_2"/>
    <property type="match status" value="1"/>
</dbReference>
<dbReference type="PATRIC" id="fig|1321820.3.peg.1230"/>
<keyword evidence="3" id="KW-0255">Endonuclease</keyword>
<dbReference type="eggNOG" id="COG2169">
    <property type="taxonomic scope" value="Bacteria"/>
</dbReference>
<dbReference type="GO" id="GO:0004519">
    <property type="term" value="F:endonuclease activity"/>
    <property type="evidence" value="ECO:0007669"/>
    <property type="project" value="UniProtKB-KW"/>
</dbReference>
<dbReference type="InterPro" id="IPR044927">
    <property type="entry name" value="Endonuclea_NS_2"/>
</dbReference>
<accession>U2QKY8</accession>
<feature type="transmembrane region" description="Helical" evidence="1">
    <location>
        <begin position="21"/>
        <end position="39"/>
    </location>
</feature>
<dbReference type="AlphaFoldDB" id="U2QKY8"/>
<keyword evidence="1" id="KW-1133">Transmembrane helix</keyword>
<keyword evidence="3" id="KW-0378">Hydrolase</keyword>
<reference evidence="3 4" key="1">
    <citation type="submission" date="2013-08" db="EMBL/GenBank/DDBJ databases">
        <authorList>
            <person name="Weinstock G."/>
            <person name="Sodergren E."/>
            <person name="Wylie T."/>
            <person name="Fulton L."/>
            <person name="Fulton R."/>
            <person name="Fronick C."/>
            <person name="O'Laughlin M."/>
            <person name="Godfrey J."/>
            <person name="Miner T."/>
            <person name="Herter B."/>
            <person name="Appelbaum E."/>
            <person name="Cordes M."/>
            <person name="Lek S."/>
            <person name="Wollam A."/>
            <person name="Pepin K.H."/>
            <person name="Palsikar V.B."/>
            <person name="Mitreva M."/>
            <person name="Wilson R.K."/>
        </authorList>
    </citation>
    <scope>NUCLEOTIDE SEQUENCE [LARGE SCALE GENOMIC DNA]</scope>
    <source>
        <strain evidence="3 4">ATCC 700627</strain>
    </source>
</reference>
<evidence type="ECO:0000313" key="4">
    <source>
        <dbReference type="Proteomes" id="UP000016637"/>
    </source>
</evidence>
<keyword evidence="3" id="KW-0540">Nuclease</keyword>
<name>U2QKY8_9BACL</name>
<comment type="caution">
    <text evidence="3">The sequence shown here is derived from an EMBL/GenBank/DDBJ whole genome shotgun (WGS) entry which is preliminary data.</text>
</comment>
<sequence length="258" mass="29360">MAHPLLIILQGEYMARKRKNNLFTIISIILVILIAIFIAKHTYKSSHSTQNTDFSTTGDIPREIITSLNAPDESKATNNNSYKVLNNNTPYFSKEDLSIKSFENYSNLDNLGRVGQANAVIGVDLMPTNKREEISHIRPSGWQSNKTAHVYDRSHLIAFQLSGENANEKNLMTGTRFMNHNMIPFENQVAEYVKKTKKHVRYRVTPVFKDNDLVAQGVIMEAMSVEDNGADIKYNVFIYNFQKGVNIDYKTGKYTLSK</sequence>
<keyword evidence="1" id="KW-0812">Transmembrane</keyword>
<keyword evidence="1" id="KW-0472">Membrane</keyword>
<dbReference type="Gene3D" id="3.40.570.10">
    <property type="entry name" value="Extracellular Endonuclease, subunit A"/>
    <property type="match status" value="1"/>
</dbReference>
<proteinExistence type="predicted"/>
<evidence type="ECO:0000256" key="1">
    <source>
        <dbReference type="SAM" id="Phobius"/>
    </source>
</evidence>
<dbReference type="EMBL" id="AWVP01000079">
    <property type="protein sequence ID" value="ERK56889.1"/>
    <property type="molecule type" value="Genomic_DNA"/>
</dbReference>
<feature type="domain" description="Type VII secretion system protein EssD-like" evidence="2">
    <location>
        <begin position="104"/>
        <end position="223"/>
    </location>
</feature>
<gene>
    <name evidence="3" type="ORF">HMPREF1983_01269</name>
</gene>
<organism evidence="3 4">
    <name type="scientific">Gemella bergeri ATCC 700627</name>
    <dbReference type="NCBI Taxonomy" id="1321820"/>
    <lineage>
        <taxon>Bacteria</taxon>
        <taxon>Bacillati</taxon>
        <taxon>Bacillota</taxon>
        <taxon>Bacilli</taxon>
        <taxon>Bacillales</taxon>
        <taxon>Gemellaceae</taxon>
        <taxon>Gemella</taxon>
    </lineage>
</organism>